<reference evidence="3" key="1">
    <citation type="journal article" date="2019" name="Int. J. Syst. Evol. Microbiol.">
        <title>The Global Catalogue of Microorganisms (GCM) 10K type strain sequencing project: providing services to taxonomists for standard genome sequencing and annotation.</title>
        <authorList>
            <consortium name="The Broad Institute Genomics Platform"/>
            <consortium name="The Broad Institute Genome Sequencing Center for Infectious Disease"/>
            <person name="Wu L."/>
            <person name="Ma J."/>
        </authorList>
    </citation>
    <scope>NUCLEOTIDE SEQUENCE [LARGE SCALE GENOMIC DNA]</scope>
    <source>
        <strain evidence="3">CGMCC 1.16444</strain>
    </source>
</reference>
<keyword evidence="3" id="KW-1185">Reference proteome</keyword>
<evidence type="ECO:0000256" key="1">
    <source>
        <dbReference type="SAM" id="Phobius"/>
    </source>
</evidence>
<dbReference type="Proteomes" id="UP001595796">
    <property type="component" value="Unassembled WGS sequence"/>
</dbReference>
<keyword evidence="1" id="KW-0472">Membrane</keyword>
<accession>A0ABV9Z067</accession>
<keyword evidence="1" id="KW-0812">Transmembrane</keyword>
<protein>
    <submittedName>
        <fullName evidence="2">Uncharacterized protein</fullName>
    </submittedName>
</protein>
<comment type="caution">
    <text evidence="2">The sequence shown here is derived from an EMBL/GenBank/DDBJ whole genome shotgun (WGS) entry which is preliminary data.</text>
</comment>
<gene>
    <name evidence="2" type="ORF">ACFPFW_03565</name>
</gene>
<feature type="transmembrane region" description="Helical" evidence="1">
    <location>
        <begin position="37"/>
        <end position="57"/>
    </location>
</feature>
<organism evidence="2 3">
    <name type="scientific">Flaviflagellibacter deserti</name>
    <dbReference type="NCBI Taxonomy" id="2267266"/>
    <lineage>
        <taxon>Bacteria</taxon>
        <taxon>Pseudomonadati</taxon>
        <taxon>Pseudomonadota</taxon>
        <taxon>Alphaproteobacteria</taxon>
        <taxon>Hyphomicrobiales</taxon>
        <taxon>Flaviflagellibacter</taxon>
    </lineage>
</organism>
<evidence type="ECO:0000313" key="2">
    <source>
        <dbReference type="EMBL" id="MFC5067090.1"/>
    </source>
</evidence>
<proteinExistence type="predicted"/>
<dbReference type="EMBL" id="JBHSJF010000003">
    <property type="protein sequence ID" value="MFC5067090.1"/>
    <property type="molecule type" value="Genomic_DNA"/>
</dbReference>
<keyword evidence="1" id="KW-1133">Transmembrane helix</keyword>
<evidence type="ECO:0000313" key="3">
    <source>
        <dbReference type="Proteomes" id="UP001595796"/>
    </source>
</evidence>
<sequence>MVPIITPAQFNLKSIESDDPWVTSELVEEQTPFTVQAGIQAAACVLGIFLGTALFWMGKALVPTI</sequence>
<dbReference type="RefSeq" id="WP_114957485.1">
    <property type="nucleotide sequence ID" value="NZ_JBHSJF010000003.1"/>
</dbReference>
<name>A0ABV9Z067_9HYPH</name>